<dbReference type="STRING" id="885272.JonanDRAFT_1421"/>
<protein>
    <submittedName>
        <fullName evidence="2">Uncharacterized protein</fullName>
    </submittedName>
</protein>
<dbReference type="eggNOG" id="ENOG502ZX5V">
    <property type="taxonomic scope" value="Bacteria"/>
</dbReference>
<dbReference type="OrthoDB" id="9993975at2"/>
<dbReference type="AlphaFoldDB" id="H0UIP0"/>
<dbReference type="EMBL" id="CM001376">
    <property type="protein sequence ID" value="EHM13785.1"/>
    <property type="molecule type" value="Genomic_DNA"/>
</dbReference>
<evidence type="ECO:0000256" key="1">
    <source>
        <dbReference type="SAM" id="Phobius"/>
    </source>
</evidence>
<evidence type="ECO:0000313" key="2">
    <source>
        <dbReference type="EMBL" id="EHM13785.1"/>
    </source>
</evidence>
<name>H0UIP0_9BACT</name>
<reference evidence="2 3" key="1">
    <citation type="submission" date="2011-11" db="EMBL/GenBank/DDBJ databases">
        <title>The Noncontiguous Finished genome of Jonquetella anthropi DSM 22815.</title>
        <authorList>
            <consortium name="US DOE Joint Genome Institute (JGI-PGF)"/>
            <person name="Lucas S."/>
            <person name="Copeland A."/>
            <person name="Lapidus A."/>
            <person name="Glavina del Rio T."/>
            <person name="Dalin E."/>
            <person name="Tice H."/>
            <person name="Bruce D."/>
            <person name="Goodwin L."/>
            <person name="Pitluck S."/>
            <person name="Peters L."/>
            <person name="Mikhailova N."/>
            <person name="Held B."/>
            <person name="Kyrpides N."/>
            <person name="Mavromatis K."/>
            <person name="Ivanova N."/>
            <person name="Markowitz V."/>
            <person name="Cheng J.-F."/>
            <person name="Hugenholtz P."/>
            <person name="Woyke T."/>
            <person name="Wu D."/>
            <person name="Gronow S."/>
            <person name="Wellnitz S."/>
            <person name="Brambilla E."/>
            <person name="Klenk H.-P."/>
            <person name="Eisen J.A."/>
        </authorList>
    </citation>
    <scope>NUCLEOTIDE SEQUENCE [LARGE SCALE GENOMIC DNA]</scope>
    <source>
        <strain evidence="2 3">DSM 22815</strain>
    </source>
</reference>
<keyword evidence="1" id="KW-1133">Transmembrane helix</keyword>
<keyword evidence="1" id="KW-0812">Transmembrane</keyword>
<keyword evidence="3" id="KW-1185">Reference proteome</keyword>
<dbReference type="RefSeq" id="WP_008519500.1">
    <property type="nucleotide sequence ID" value="NZ_CM001376.1"/>
</dbReference>
<feature type="transmembrane region" description="Helical" evidence="1">
    <location>
        <begin position="108"/>
        <end position="124"/>
    </location>
</feature>
<gene>
    <name evidence="2" type="ORF">JonanDRAFT_1421</name>
</gene>
<dbReference type="Proteomes" id="UP000003806">
    <property type="component" value="Chromosome"/>
</dbReference>
<sequence length="168" mass="19723">MELLFDQTPIGSISVSTKTMTDLVARHLPRSVACTSLRFRRHDRLCLVLITDRRSRWNRWDDQQRAQAIVSDLKMLGVSMPRLQWVRTTSDEEMEELRRSTARLVERPLFWTLTAAAVLAPVMMTFHRSVVFWALCGAAWWVSHWLLRRGGLEKLKRLATTPPRRYFK</sequence>
<organism evidence="2 3">
    <name type="scientific">Jonquetella anthropi DSM 22815</name>
    <dbReference type="NCBI Taxonomy" id="885272"/>
    <lineage>
        <taxon>Bacteria</taxon>
        <taxon>Thermotogati</taxon>
        <taxon>Synergistota</taxon>
        <taxon>Synergistia</taxon>
        <taxon>Synergistales</taxon>
        <taxon>Dethiosulfovibrionaceae</taxon>
        <taxon>Jonquetella</taxon>
    </lineage>
</organism>
<proteinExistence type="predicted"/>
<evidence type="ECO:0000313" key="3">
    <source>
        <dbReference type="Proteomes" id="UP000003806"/>
    </source>
</evidence>
<accession>H0UIP0</accession>
<feature type="transmembrane region" description="Helical" evidence="1">
    <location>
        <begin position="130"/>
        <end position="147"/>
    </location>
</feature>
<keyword evidence="1" id="KW-0472">Membrane</keyword>
<dbReference type="HOGENOM" id="CLU_1584282_0_0_0"/>